<keyword evidence="10" id="KW-1185">Reference proteome</keyword>
<dbReference type="InterPro" id="IPR045324">
    <property type="entry name" value="Small_multidrug_res"/>
</dbReference>
<evidence type="ECO:0000256" key="2">
    <source>
        <dbReference type="ARBA" id="ARBA00022448"/>
    </source>
</evidence>
<dbReference type="RefSeq" id="WP_057775531.1">
    <property type="nucleotide sequence ID" value="NZ_CP042593.1"/>
</dbReference>
<reference evidence="10" key="1">
    <citation type="submission" date="2019-08" db="EMBL/GenBank/DDBJ databases">
        <authorList>
            <person name="Zheng X."/>
        </authorList>
    </citation>
    <scope>NUCLEOTIDE SEQUENCE [LARGE SCALE GENOMIC DNA]</scope>
    <source>
        <strain evidence="10">FJAT-25496</strain>
    </source>
</reference>
<dbReference type="OrthoDB" id="2168659at2"/>
<comment type="subcellular location">
    <subcellularLocation>
        <location evidence="1 7">Cell membrane</location>
        <topology evidence="1 7">Multi-pass membrane protein</topology>
    </subcellularLocation>
</comment>
<dbReference type="Pfam" id="PF00893">
    <property type="entry name" value="Multi_Drug_Res"/>
    <property type="match status" value="1"/>
</dbReference>
<comment type="similarity">
    <text evidence="7">Belongs to the drug/metabolite transporter (DMT) superfamily. Small multidrug resistance (SMR) (TC 2.A.7.1) family.</text>
</comment>
<dbReference type="Proteomes" id="UP000321555">
    <property type="component" value="Chromosome"/>
</dbReference>
<name>A0A5B8YZS2_CYTDA</name>
<dbReference type="GO" id="GO:0005886">
    <property type="term" value="C:plasma membrane"/>
    <property type="evidence" value="ECO:0007669"/>
    <property type="project" value="UniProtKB-SubCell"/>
</dbReference>
<feature type="transmembrane region" description="Helical" evidence="8">
    <location>
        <begin position="84"/>
        <end position="103"/>
    </location>
</feature>
<dbReference type="STRING" id="1742359.GCA_001439625_04330"/>
<dbReference type="Gene3D" id="1.10.3730.20">
    <property type="match status" value="1"/>
</dbReference>
<keyword evidence="2" id="KW-0813">Transport</keyword>
<evidence type="ECO:0000313" key="10">
    <source>
        <dbReference type="Proteomes" id="UP000321555"/>
    </source>
</evidence>
<dbReference type="PANTHER" id="PTHR30561">
    <property type="entry name" value="SMR FAMILY PROTON-DEPENDENT DRUG EFFLUX TRANSPORTER SUGE"/>
    <property type="match status" value="1"/>
</dbReference>
<evidence type="ECO:0000256" key="5">
    <source>
        <dbReference type="ARBA" id="ARBA00022989"/>
    </source>
</evidence>
<evidence type="ECO:0000256" key="3">
    <source>
        <dbReference type="ARBA" id="ARBA00022475"/>
    </source>
</evidence>
<evidence type="ECO:0000256" key="6">
    <source>
        <dbReference type="ARBA" id="ARBA00023136"/>
    </source>
</evidence>
<gene>
    <name evidence="9" type="ORF">FSZ17_02445</name>
</gene>
<dbReference type="KEGG" id="bda:FSZ17_02445"/>
<dbReference type="AlphaFoldDB" id="A0A5B8YZS2"/>
<keyword evidence="5 8" id="KW-1133">Transmembrane helix</keyword>
<dbReference type="FunFam" id="1.10.3730.20:FF:000001">
    <property type="entry name" value="Quaternary ammonium compound resistance transporter SugE"/>
    <property type="match status" value="1"/>
</dbReference>
<feature type="transmembrane region" description="Helical" evidence="8">
    <location>
        <begin position="58"/>
        <end position="78"/>
    </location>
</feature>
<proteinExistence type="inferred from homology"/>
<feature type="transmembrane region" description="Helical" evidence="8">
    <location>
        <begin position="29"/>
        <end position="46"/>
    </location>
</feature>
<evidence type="ECO:0000256" key="4">
    <source>
        <dbReference type="ARBA" id="ARBA00022692"/>
    </source>
</evidence>
<evidence type="ECO:0000256" key="8">
    <source>
        <dbReference type="SAM" id="Phobius"/>
    </source>
</evidence>
<evidence type="ECO:0000256" key="1">
    <source>
        <dbReference type="ARBA" id="ARBA00004651"/>
    </source>
</evidence>
<dbReference type="EMBL" id="CP042593">
    <property type="protein sequence ID" value="QED46232.1"/>
    <property type="molecule type" value="Genomic_DNA"/>
</dbReference>
<accession>A0A5B8YZS2</accession>
<keyword evidence="3" id="KW-1003">Cell membrane</keyword>
<keyword evidence="6 8" id="KW-0472">Membrane</keyword>
<dbReference type="InterPro" id="IPR037185">
    <property type="entry name" value="EmrE-like"/>
</dbReference>
<evidence type="ECO:0000256" key="7">
    <source>
        <dbReference type="RuleBase" id="RU003942"/>
    </source>
</evidence>
<sequence>MKDKAWFYVFLTCFFELIWVYGFNVANSWWHWVIIIGIILIDFHFLPKACENLPTGTVYAVFAGVGTIGTVLMDVFLFGESFSLGKVLFIVILIVGVIGLNIADNKEEKEAV</sequence>
<organism evidence="9 10">
    <name type="scientific">Cytobacillus dafuensis</name>
    <name type="common">Bacillus dafuensis</name>
    <dbReference type="NCBI Taxonomy" id="1742359"/>
    <lineage>
        <taxon>Bacteria</taxon>
        <taxon>Bacillati</taxon>
        <taxon>Bacillota</taxon>
        <taxon>Bacilli</taxon>
        <taxon>Bacillales</taxon>
        <taxon>Bacillaceae</taxon>
        <taxon>Cytobacillus</taxon>
    </lineage>
</organism>
<keyword evidence="4 7" id="KW-0812">Transmembrane</keyword>
<dbReference type="GO" id="GO:0022857">
    <property type="term" value="F:transmembrane transporter activity"/>
    <property type="evidence" value="ECO:0007669"/>
    <property type="project" value="InterPro"/>
</dbReference>
<dbReference type="SUPFAM" id="SSF103481">
    <property type="entry name" value="Multidrug resistance efflux transporter EmrE"/>
    <property type="match status" value="1"/>
</dbReference>
<dbReference type="InterPro" id="IPR000390">
    <property type="entry name" value="Small_drug/metabolite_transptr"/>
</dbReference>
<protein>
    <submittedName>
        <fullName evidence="9">Multidrug efflux SMR transporter</fullName>
    </submittedName>
</protein>
<evidence type="ECO:0000313" key="9">
    <source>
        <dbReference type="EMBL" id="QED46232.1"/>
    </source>
</evidence>
<dbReference type="PANTHER" id="PTHR30561:SF7">
    <property type="entry name" value="GUANIDINIUM EFFLUX SYSTEM SUBUNIT GDNC-RELATED"/>
    <property type="match status" value="1"/>
</dbReference>
<feature type="transmembrane region" description="Helical" evidence="8">
    <location>
        <begin position="5"/>
        <end position="23"/>
    </location>
</feature>